<feature type="compositionally biased region" description="Basic residues" evidence="5">
    <location>
        <begin position="68"/>
        <end position="79"/>
    </location>
</feature>
<gene>
    <name evidence="8" type="ORF">RRG08_025099</name>
</gene>
<dbReference type="SMART" id="SM00487">
    <property type="entry name" value="DEXDc"/>
    <property type="match status" value="1"/>
</dbReference>
<name>A0AAE1AIP2_9GAST</name>
<dbReference type="SMART" id="SM00490">
    <property type="entry name" value="HELICc"/>
    <property type="match status" value="1"/>
</dbReference>
<keyword evidence="9" id="KW-1185">Reference proteome</keyword>
<dbReference type="FunFam" id="1.20.120.1080:FF:000005">
    <property type="entry name" value="ATP-dependent helicase HrpA"/>
    <property type="match status" value="1"/>
</dbReference>
<proteinExistence type="predicted"/>
<keyword evidence="1" id="KW-0547">Nucleotide-binding</keyword>
<dbReference type="InterPro" id="IPR027417">
    <property type="entry name" value="P-loop_NTPase"/>
</dbReference>
<sequence length="1289" mass="147245">MRCSSDPAQRSELRVLKCETQSRCVGCGISPFDSLETQSKSVSTSSTFEVKAKDLSDSSYASDNGSSFKKKSHIAKKSGQRSEINALGDKSESLEDTNYSKKVEKSDSAVSGDKYKLKELSHHSTIPTKEKYLQDKDVSKDDAEPLDWNFDFKKYKFSLAKIFFSDKYFSKITERGNQEHEDFWAFVSRYQDFQRRKLQRSKFNPPFDSSTEKGTNLKLNLPQKYDVQYKINISFLCKEFDTFLKKNRLVDHQLEKELTRDRVFQFRTILIHFLDFQQKQKFQKLHKIRHDQRNLPIYQYRQEIVDTLKQHQVVVVAGDTGCGKSTQVPQYLMEAGYEKIACTQPRRIACISLSKRVGYETLNEYGSQVAYQVRFEKSKTAATKVLFLTEGLLLRQMTTDPLLEMYSVIVIDEVHERHIFTDFLLGVLKCVLMQRKDLKLVLMSATINIGLFSGYFNDAPVIKVPGRLYPIELEYCPITRDDTSDSRRLDPTPYLRIMQKIDHKYPATERGDLLIFLSGMSEIMSVVEAAKAYAQQMKRWIVLPLHSALSVEEQDKVFDIAPEGIRKCIVSTNIAETSVTIDGVRFIVDSGKVKEMSFDPKYKMQRLQEFWISRASSEQRKGRAGRTGPGVCYRLYDETDYNDFQDYSTPELQRVPLDSLILQMISMGLPDARKFPFIEPPSMSSLENSIQFLKEQGALASDESLTPIGQMLSMLPVDVVIGKMLIMGSIFNMIDPILSITAAMSVQSPFTNRAYTDSEAMTARKPLESDHGDPFTLLNAFDEWIQVKTQGQGTRKWSKRRGLEEQRFYEMTKLKRQFGDLLRDHHLLDGGEPTQRYLSSEQRRAQHGERKRLAQLRRDKMRERKRRKVLTLEDEEYKISDEEGDGKEGDIKDLEFRLSNDLSQLQETSNKSRSFTLRDVNLVKIILCSGLYPQVSIADDCNTYKRDSEQAFHTKNKPFLLLHPTSTFAANPDVLMPKDAGGKRPAPSDLRGLMSSKHELLAYVSLLETNNKPYLVNTMRVPALQTITLFSNCIDTNSDCTRLLCDGWLELKFPDPETAEKVVTSVLTLRSTWYALLKVRLQDTFQGIEEERRVSPRAKQLERLLASKLTEFLTSEFLYALRRVLPAEAQRAYVGPGKAGGGAVMQEMLTKGDKSAKEHSVKGGIQVTDYFTYNCLLDEASAEIWGQYTQGMHRHWICPGCGVAMVVSVLERLQHQAACSGDGGEGLKAHEAAEEEKEKEKQLNPHRKPYHCPECEETFSLTTTEILKHRKSHAVGTSGTTSNDVQRNT</sequence>
<protein>
    <recommendedName>
        <fullName evidence="10">ATP-dependent RNA helicase DHX34</fullName>
    </recommendedName>
</protein>
<dbReference type="Proteomes" id="UP001283361">
    <property type="component" value="Unassembled WGS sequence"/>
</dbReference>
<feature type="region of interest" description="Disordered" evidence="5">
    <location>
        <begin position="1270"/>
        <end position="1289"/>
    </location>
</feature>
<dbReference type="InterPro" id="IPR002464">
    <property type="entry name" value="DNA/RNA_helicase_DEAH_CS"/>
</dbReference>
<reference evidence="8" key="1">
    <citation type="journal article" date="2023" name="G3 (Bethesda)">
        <title>A reference genome for the long-term kleptoplast-retaining sea slug Elysia crispata morphotype clarki.</title>
        <authorList>
            <person name="Eastman K.E."/>
            <person name="Pendleton A.L."/>
            <person name="Shaikh M.A."/>
            <person name="Suttiyut T."/>
            <person name="Ogas R."/>
            <person name="Tomko P."/>
            <person name="Gavelis G."/>
            <person name="Widhalm J.R."/>
            <person name="Wisecaver J.H."/>
        </authorList>
    </citation>
    <scope>NUCLEOTIDE SEQUENCE</scope>
    <source>
        <strain evidence="8">ECLA1</strain>
    </source>
</reference>
<dbReference type="PANTHER" id="PTHR18934:SF221">
    <property type="entry name" value="ATP-DEPENDENT RNA HELICASE DHX34-RELATED"/>
    <property type="match status" value="1"/>
</dbReference>
<keyword evidence="4" id="KW-0067">ATP-binding</keyword>
<feature type="region of interest" description="Disordered" evidence="5">
    <location>
        <begin position="1220"/>
        <end position="1249"/>
    </location>
</feature>
<organism evidence="8 9">
    <name type="scientific">Elysia crispata</name>
    <name type="common">lettuce slug</name>
    <dbReference type="NCBI Taxonomy" id="231223"/>
    <lineage>
        <taxon>Eukaryota</taxon>
        <taxon>Metazoa</taxon>
        <taxon>Spiralia</taxon>
        <taxon>Lophotrochozoa</taxon>
        <taxon>Mollusca</taxon>
        <taxon>Gastropoda</taxon>
        <taxon>Heterobranchia</taxon>
        <taxon>Euthyneura</taxon>
        <taxon>Panpulmonata</taxon>
        <taxon>Sacoglossa</taxon>
        <taxon>Placobranchoidea</taxon>
        <taxon>Plakobranchidae</taxon>
        <taxon>Elysia</taxon>
    </lineage>
</organism>
<dbReference type="CDD" id="cd17979">
    <property type="entry name" value="DEXHc_DHX34"/>
    <property type="match status" value="1"/>
</dbReference>
<evidence type="ECO:0000256" key="1">
    <source>
        <dbReference type="ARBA" id="ARBA00022741"/>
    </source>
</evidence>
<evidence type="ECO:0000256" key="5">
    <source>
        <dbReference type="SAM" id="MobiDB-lite"/>
    </source>
</evidence>
<dbReference type="PROSITE" id="PS00690">
    <property type="entry name" value="DEAH_ATP_HELICASE"/>
    <property type="match status" value="1"/>
</dbReference>
<dbReference type="SUPFAM" id="SSF52540">
    <property type="entry name" value="P-loop containing nucleoside triphosphate hydrolases"/>
    <property type="match status" value="1"/>
</dbReference>
<dbReference type="Pfam" id="PF00271">
    <property type="entry name" value="Helicase_C"/>
    <property type="match status" value="1"/>
</dbReference>
<dbReference type="InterPro" id="IPR007502">
    <property type="entry name" value="Helicase-assoc_dom"/>
</dbReference>
<comment type="caution">
    <text evidence="8">The sequence shown here is derived from an EMBL/GenBank/DDBJ whole genome shotgun (WGS) entry which is preliminary data.</text>
</comment>
<evidence type="ECO:0000313" key="8">
    <source>
        <dbReference type="EMBL" id="KAK3788373.1"/>
    </source>
</evidence>
<evidence type="ECO:0000313" key="9">
    <source>
        <dbReference type="Proteomes" id="UP001283361"/>
    </source>
</evidence>
<evidence type="ECO:0000256" key="3">
    <source>
        <dbReference type="ARBA" id="ARBA00022806"/>
    </source>
</evidence>
<dbReference type="FunFam" id="3.40.50.300:FF:000540">
    <property type="entry name" value="probable ATP-dependent RNA helicase DHX34"/>
    <property type="match status" value="1"/>
</dbReference>
<accession>A0AAE1AIP2</accession>
<feature type="region of interest" description="Disordered" evidence="5">
    <location>
        <begin position="56"/>
        <end position="90"/>
    </location>
</feature>
<dbReference type="InterPro" id="IPR001650">
    <property type="entry name" value="Helicase_C-like"/>
</dbReference>
<dbReference type="PANTHER" id="PTHR18934">
    <property type="entry name" value="ATP-DEPENDENT RNA HELICASE"/>
    <property type="match status" value="1"/>
</dbReference>
<dbReference type="GO" id="GO:0003723">
    <property type="term" value="F:RNA binding"/>
    <property type="evidence" value="ECO:0007669"/>
    <property type="project" value="TreeGrafter"/>
</dbReference>
<dbReference type="InterPro" id="IPR011545">
    <property type="entry name" value="DEAD/DEAH_box_helicase_dom"/>
</dbReference>
<dbReference type="PROSITE" id="PS51192">
    <property type="entry name" value="HELICASE_ATP_BIND_1"/>
    <property type="match status" value="1"/>
</dbReference>
<dbReference type="PROSITE" id="PS51194">
    <property type="entry name" value="HELICASE_CTER"/>
    <property type="match status" value="1"/>
</dbReference>
<dbReference type="FunFam" id="3.40.50.300:FF:000725">
    <property type="entry name" value="probable ATP-dependent RNA helicase DHX34"/>
    <property type="match status" value="1"/>
</dbReference>
<dbReference type="GO" id="GO:0005524">
    <property type="term" value="F:ATP binding"/>
    <property type="evidence" value="ECO:0007669"/>
    <property type="project" value="UniProtKB-KW"/>
</dbReference>
<feature type="compositionally biased region" description="Polar residues" evidence="5">
    <location>
        <begin position="35"/>
        <end position="48"/>
    </location>
</feature>
<dbReference type="Pfam" id="PF07717">
    <property type="entry name" value="OB_NTP_bind"/>
    <property type="match status" value="1"/>
</dbReference>
<feature type="compositionally biased region" description="Polar residues" evidence="5">
    <location>
        <begin position="1275"/>
        <end position="1289"/>
    </location>
</feature>
<evidence type="ECO:0008006" key="10">
    <source>
        <dbReference type="Google" id="ProtNLM"/>
    </source>
</evidence>
<dbReference type="GO" id="GO:0004386">
    <property type="term" value="F:helicase activity"/>
    <property type="evidence" value="ECO:0007669"/>
    <property type="project" value="UniProtKB-KW"/>
</dbReference>
<dbReference type="InterPro" id="IPR011709">
    <property type="entry name" value="DEAD-box_helicase_OB_fold"/>
</dbReference>
<dbReference type="Pfam" id="PF00270">
    <property type="entry name" value="DEAD"/>
    <property type="match status" value="1"/>
</dbReference>
<dbReference type="CDD" id="cd18791">
    <property type="entry name" value="SF2_C_RHA"/>
    <property type="match status" value="1"/>
</dbReference>
<dbReference type="GO" id="GO:0016787">
    <property type="term" value="F:hydrolase activity"/>
    <property type="evidence" value="ECO:0007669"/>
    <property type="project" value="UniProtKB-KW"/>
</dbReference>
<dbReference type="Pfam" id="PF24485">
    <property type="entry name" value="zf-C2H2_DHX34"/>
    <property type="match status" value="1"/>
</dbReference>
<dbReference type="InterPro" id="IPR014001">
    <property type="entry name" value="Helicase_ATP-bd"/>
</dbReference>
<dbReference type="InterPro" id="IPR056382">
    <property type="entry name" value="DHX34_Znf-C2H2"/>
</dbReference>
<feature type="region of interest" description="Disordered" evidence="5">
    <location>
        <begin position="29"/>
        <end position="48"/>
    </location>
</feature>
<evidence type="ECO:0000259" key="7">
    <source>
        <dbReference type="PROSITE" id="PS51194"/>
    </source>
</evidence>
<dbReference type="Gene3D" id="3.40.50.300">
    <property type="entry name" value="P-loop containing nucleotide triphosphate hydrolases"/>
    <property type="match status" value="2"/>
</dbReference>
<feature type="domain" description="Helicase C-terminal" evidence="7">
    <location>
        <begin position="500"/>
        <end position="668"/>
    </location>
</feature>
<dbReference type="Gene3D" id="1.20.120.1080">
    <property type="match status" value="1"/>
</dbReference>
<evidence type="ECO:0000256" key="2">
    <source>
        <dbReference type="ARBA" id="ARBA00022801"/>
    </source>
</evidence>
<dbReference type="EMBL" id="JAWDGP010001769">
    <property type="protein sequence ID" value="KAK3788373.1"/>
    <property type="molecule type" value="Genomic_DNA"/>
</dbReference>
<evidence type="ECO:0000259" key="6">
    <source>
        <dbReference type="PROSITE" id="PS51192"/>
    </source>
</evidence>
<dbReference type="SMART" id="SM00847">
    <property type="entry name" value="HA2"/>
    <property type="match status" value="1"/>
</dbReference>
<dbReference type="Pfam" id="PF21010">
    <property type="entry name" value="HA2_C"/>
    <property type="match status" value="1"/>
</dbReference>
<feature type="domain" description="Helicase ATP-binding" evidence="6">
    <location>
        <begin position="305"/>
        <end position="465"/>
    </location>
</feature>
<feature type="compositionally biased region" description="Basic and acidic residues" evidence="5">
    <location>
        <begin position="1225"/>
        <end position="1243"/>
    </location>
</feature>
<feature type="compositionally biased region" description="Low complexity" evidence="5">
    <location>
        <begin position="57"/>
        <end position="67"/>
    </location>
</feature>
<keyword evidence="3" id="KW-0347">Helicase</keyword>
<keyword evidence="2" id="KW-0378">Hydrolase</keyword>
<evidence type="ECO:0000256" key="4">
    <source>
        <dbReference type="ARBA" id="ARBA00022840"/>
    </source>
</evidence>